<reference evidence="1" key="1">
    <citation type="submission" date="2022-04" db="EMBL/GenBank/DDBJ databases">
        <title>Hymenobacter sp. isolated from the air.</title>
        <authorList>
            <person name="Won M."/>
            <person name="Lee C.-M."/>
            <person name="Woen H.-Y."/>
            <person name="Kwon S.-W."/>
        </authorList>
    </citation>
    <scope>NUCLEOTIDE SEQUENCE</scope>
    <source>
        <strain evidence="1">5420S-77</strain>
    </source>
</reference>
<proteinExistence type="predicted"/>
<gene>
    <name evidence="1" type="ORF">MUN86_11075</name>
</gene>
<dbReference type="EMBL" id="CP095061">
    <property type="protein sequence ID" value="UOQ68338.1"/>
    <property type="molecule type" value="Genomic_DNA"/>
</dbReference>
<dbReference type="Proteomes" id="UP000830401">
    <property type="component" value="Chromosome"/>
</dbReference>
<protein>
    <submittedName>
        <fullName evidence="1">Uncharacterized protein</fullName>
    </submittedName>
</protein>
<evidence type="ECO:0000313" key="1">
    <source>
        <dbReference type="EMBL" id="UOQ68338.1"/>
    </source>
</evidence>
<sequence>MHATILFQLQQTLERLQAQQIPIYKAEDQLGLRVMLVSTIRNLRGLHAETGASSSTYLLLRRIDLLEQEVQTLARPGKVALGSWNLLHTYLTATLEATLSTSAPVHQAETIQAPPAEAHPQCTVLPQE</sequence>
<keyword evidence="2" id="KW-1185">Reference proteome</keyword>
<organism evidence="1 2">
    <name type="scientific">Hymenobacter volaticus</name>
    <dbReference type="NCBI Taxonomy" id="2932254"/>
    <lineage>
        <taxon>Bacteria</taxon>
        <taxon>Pseudomonadati</taxon>
        <taxon>Bacteroidota</taxon>
        <taxon>Cytophagia</taxon>
        <taxon>Cytophagales</taxon>
        <taxon>Hymenobacteraceae</taxon>
        <taxon>Hymenobacter</taxon>
    </lineage>
</organism>
<name>A0ABY4GBP3_9BACT</name>
<dbReference type="RefSeq" id="WP_245125338.1">
    <property type="nucleotide sequence ID" value="NZ_CP095061.1"/>
</dbReference>
<accession>A0ABY4GBP3</accession>
<evidence type="ECO:0000313" key="2">
    <source>
        <dbReference type="Proteomes" id="UP000830401"/>
    </source>
</evidence>